<dbReference type="GO" id="GO:0004930">
    <property type="term" value="F:G protein-coupled receptor activity"/>
    <property type="evidence" value="ECO:0007669"/>
    <property type="project" value="UniProtKB-KW"/>
</dbReference>
<comment type="subcellular location">
    <subcellularLocation>
        <location evidence="1">Membrane</location>
    </subcellularLocation>
</comment>
<reference evidence="8" key="1">
    <citation type="journal article" date="2011" name="Genome Res.">
        <title>Deep small RNA sequencing from the nematode Ascaris reveals conservation, functional diversification, and novel developmental profiles.</title>
        <authorList>
            <person name="Wang J."/>
            <person name="Czech B."/>
            <person name="Crunk A."/>
            <person name="Wallace A."/>
            <person name="Mitreva M."/>
            <person name="Hannon G.J."/>
            <person name="Davis R.E."/>
        </authorList>
    </citation>
    <scope>NUCLEOTIDE SEQUENCE</scope>
</reference>
<protein>
    <submittedName>
        <fullName evidence="8">G-protein coupled receptor</fullName>
    </submittedName>
</protein>
<dbReference type="Gene3D" id="1.20.1070.10">
    <property type="entry name" value="Rhodopsin 7-helix transmembrane proteins"/>
    <property type="match status" value="1"/>
</dbReference>
<keyword evidence="4 6" id="KW-0472">Membrane</keyword>
<dbReference type="AlphaFoldDB" id="F1L3E2"/>
<organism evidence="8">
    <name type="scientific">Ascaris suum</name>
    <name type="common">Pig roundworm</name>
    <name type="synonym">Ascaris lumbricoides</name>
    <dbReference type="NCBI Taxonomy" id="6253"/>
    <lineage>
        <taxon>Eukaryota</taxon>
        <taxon>Metazoa</taxon>
        <taxon>Ecdysozoa</taxon>
        <taxon>Nematoda</taxon>
        <taxon>Chromadorea</taxon>
        <taxon>Rhabditida</taxon>
        <taxon>Spirurina</taxon>
        <taxon>Ascaridomorpha</taxon>
        <taxon>Ascaridoidea</taxon>
        <taxon>Ascarididae</taxon>
        <taxon>Ascaris</taxon>
    </lineage>
</organism>
<dbReference type="CDD" id="cd14978">
    <property type="entry name" value="7tmA_FMRFamide_R-like"/>
    <property type="match status" value="1"/>
</dbReference>
<feature type="transmembrane region" description="Helical" evidence="6">
    <location>
        <begin position="228"/>
        <end position="248"/>
    </location>
</feature>
<dbReference type="EMBL" id="JI170586">
    <property type="protein sequence ID" value="ADY44646.1"/>
    <property type="molecule type" value="mRNA"/>
</dbReference>
<evidence type="ECO:0000256" key="3">
    <source>
        <dbReference type="ARBA" id="ARBA00022989"/>
    </source>
</evidence>
<keyword evidence="5" id="KW-0297">G-protein coupled receptor</keyword>
<evidence type="ECO:0000259" key="7">
    <source>
        <dbReference type="PROSITE" id="PS50262"/>
    </source>
</evidence>
<feature type="domain" description="G-protein coupled receptors family 1 profile" evidence="7">
    <location>
        <begin position="62"/>
        <end position="329"/>
    </location>
</feature>
<keyword evidence="3 6" id="KW-1133">Transmembrane helix</keyword>
<keyword evidence="5 8" id="KW-0675">Receptor</keyword>
<dbReference type="SUPFAM" id="SSF81321">
    <property type="entry name" value="Family A G protein-coupled receptor-like"/>
    <property type="match status" value="1"/>
</dbReference>
<feature type="transmembrane region" description="Helical" evidence="6">
    <location>
        <begin position="81"/>
        <end position="101"/>
    </location>
</feature>
<feature type="transmembrane region" description="Helical" evidence="6">
    <location>
        <begin position="168"/>
        <end position="186"/>
    </location>
</feature>
<dbReference type="PROSITE" id="PS00237">
    <property type="entry name" value="G_PROTEIN_RECEP_F1_1"/>
    <property type="match status" value="1"/>
</dbReference>
<keyword evidence="2 5" id="KW-0812">Transmembrane</keyword>
<dbReference type="SMART" id="SM01381">
    <property type="entry name" value="7TM_GPCR_Srsx"/>
    <property type="match status" value="1"/>
</dbReference>
<evidence type="ECO:0000313" key="8">
    <source>
        <dbReference type="EMBL" id="ADY44646.1"/>
    </source>
</evidence>
<evidence type="ECO:0000256" key="2">
    <source>
        <dbReference type="ARBA" id="ARBA00022692"/>
    </source>
</evidence>
<dbReference type="PANTHER" id="PTHR47760">
    <property type="entry name" value="G-PROTEIN COUPLED RECEPTOR B0563.6-LIKE PROTEIN-RELATED"/>
    <property type="match status" value="1"/>
</dbReference>
<name>F1L3E2_ASCSU</name>
<dbReference type="InterPro" id="IPR000276">
    <property type="entry name" value="GPCR_Rhodpsn"/>
</dbReference>
<accession>F1L3E2</accession>
<evidence type="ECO:0000256" key="5">
    <source>
        <dbReference type="RuleBase" id="RU000688"/>
    </source>
</evidence>
<proteinExistence type="evidence at transcript level"/>
<sequence>MSSSAPQSSTLPPTVASLSVTTLTVSPSAVAVVPPSISLQAQITLIAYCYILPVICAIGIIGNITNLITLASRRLRAVSYMYLRALAVADLLCMIFVLVFVTSEIVQRVGLPLNQSRIYGIYQAHFMLSLINWALATGVLVVVALSLERFVSIVFPMHFRVWNSPQRATKAIAAAYIIPGFLYIPYGIGRYAVTERTILNGVTIFSAIDSEASKTVKWQVYKWTREGVLRFAPILILSVLNVQIMTAFRKRQRMFARLTNRKDNTANKDDTLVYILGGIVAMFFICNIPAAINLLFINETVKQRVDYQIFRAVANLLEITNHASQFYVFCACSQDYRVTFLQKFPCFKATYANRSRLKSIIRRVPTAIASTATADGKTTHAAAIGVPFSDADSHRTMPVPSIVDKNAIAAEQDTVDIHLGSGEDDALSNGESESLLQFRTTTETNDPNGVTYL</sequence>
<feature type="transmembrane region" description="Helical" evidence="6">
    <location>
        <begin position="271"/>
        <end position="296"/>
    </location>
</feature>
<dbReference type="InterPro" id="IPR053093">
    <property type="entry name" value="GPCR-like"/>
</dbReference>
<feature type="transmembrane region" description="Helical" evidence="6">
    <location>
        <begin position="121"/>
        <end position="147"/>
    </location>
</feature>
<dbReference type="PROSITE" id="PS50262">
    <property type="entry name" value="G_PROTEIN_RECEP_F1_2"/>
    <property type="match status" value="1"/>
</dbReference>
<dbReference type="PRINTS" id="PR00237">
    <property type="entry name" value="GPCRRHODOPSN"/>
</dbReference>
<comment type="similarity">
    <text evidence="5">Belongs to the G-protein coupled receptor 1 family.</text>
</comment>
<evidence type="ECO:0000256" key="4">
    <source>
        <dbReference type="ARBA" id="ARBA00023136"/>
    </source>
</evidence>
<keyword evidence="5" id="KW-0807">Transducer</keyword>
<feature type="transmembrane region" description="Helical" evidence="6">
    <location>
        <begin position="41"/>
        <end position="69"/>
    </location>
</feature>
<dbReference type="Pfam" id="PF00001">
    <property type="entry name" value="7tm_1"/>
    <property type="match status" value="1"/>
</dbReference>
<evidence type="ECO:0000256" key="6">
    <source>
        <dbReference type="SAM" id="Phobius"/>
    </source>
</evidence>
<dbReference type="GO" id="GO:0016020">
    <property type="term" value="C:membrane"/>
    <property type="evidence" value="ECO:0007669"/>
    <property type="project" value="UniProtKB-SubCell"/>
</dbReference>
<dbReference type="PANTHER" id="PTHR47760:SF2">
    <property type="entry name" value="G-PROTEIN COUPLED RECEPTOR B0563.6-RELATED"/>
    <property type="match status" value="1"/>
</dbReference>
<dbReference type="InterPro" id="IPR017452">
    <property type="entry name" value="GPCR_Rhodpsn_7TM"/>
</dbReference>
<evidence type="ECO:0000256" key="1">
    <source>
        <dbReference type="ARBA" id="ARBA00004370"/>
    </source>
</evidence>